<accession>A0A1C4WDE2</accession>
<proteinExistence type="predicted"/>
<dbReference type="OrthoDB" id="5197650at2"/>
<dbReference type="Proteomes" id="UP000199504">
    <property type="component" value="Unassembled WGS sequence"/>
</dbReference>
<evidence type="ECO:0000259" key="1">
    <source>
        <dbReference type="Pfam" id="PF01814"/>
    </source>
</evidence>
<dbReference type="EMBL" id="FMCX01000002">
    <property type="protein sequence ID" value="SCE94184.1"/>
    <property type="molecule type" value="Genomic_DNA"/>
</dbReference>
<organism evidence="2 3">
    <name type="scientific">Micromonospora mirobrigensis</name>
    <dbReference type="NCBI Taxonomy" id="262898"/>
    <lineage>
        <taxon>Bacteria</taxon>
        <taxon>Bacillati</taxon>
        <taxon>Actinomycetota</taxon>
        <taxon>Actinomycetes</taxon>
        <taxon>Micromonosporales</taxon>
        <taxon>Micromonosporaceae</taxon>
        <taxon>Micromonospora</taxon>
    </lineage>
</organism>
<dbReference type="AlphaFoldDB" id="A0A1C4WDE2"/>
<keyword evidence="3" id="KW-1185">Reference proteome</keyword>
<evidence type="ECO:0000313" key="2">
    <source>
        <dbReference type="EMBL" id="SCE94184.1"/>
    </source>
</evidence>
<name>A0A1C4WDE2_9ACTN</name>
<dbReference type="RefSeq" id="WP_091605169.1">
    <property type="nucleotide sequence ID" value="NZ_FMCX01000002.1"/>
</dbReference>
<dbReference type="Gene3D" id="1.20.120.520">
    <property type="entry name" value="nmb1532 protein domain like"/>
    <property type="match status" value="1"/>
</dbReference>
<dbReference type="InterPro" id="IPR012312">
    <property type="entry name" value="Hemerythrin-like"/>
</dbReference>
<dbReference type="Pfam" id="PF01814">
    <property type="entry name" value="Hemerythrin"/>
    <property type="match status" value="1"/>
</dbReference>
<gene>
    <name evidence="2" type="ORF">GA0070564_102182</name>
</gene>
<evidence type="ECO:0000313" key="3">
    <source>
        <dbReference type="Proteomes" id="UP000199504"/>
    </source>
</evidence>
<dbReference type="CDD" id="cd12108">
    <property type="entry name" value="Hr-like"/>
    <property type="match status" value="1"/>
</dbReference>
<protein>
    <submittedName>
        <fullName evidence="2">Hemerythrin HHE cation binding domain-containing protein</fullName>
    </submittedName>
</protein>
<reference evidence="3" key="1">
    <citation type="submission" date="2016-06" db="EMBL/GenBank/DDBJ databases">
        <authorList>
            <person name="Varghese N."/>
            <person name="Submissions Spin"/>
        </authorList>
    </citation>
    <scope>NUCLEOTIDE SEQUENCE [LARGE SCALE GENOMIC DNA]</scope>
    <source>
        <strain evidence="3">DSM 44830</strain>
    </source>
</reference>
<feature type="domain" description="Hemerythrin-like" evidence="1">
    <location>
        <begin position="18"/>
        <end position="156"/>
    </location>
</feature>
<dbReference type="STRING" id="262898.GA0070564_102182"/>
<sequence>MDTSITESEPNLVGFRINHRTMRADTRRLADLAERVADGRIAYDLRRGKALRTYVRLLCDGIHHHHRMEDEVLWPVLTRSAATEVELRDLSDDHASLDPVLDETRGAVDGLVAVLTPGGPEQRVRSAAGRLATVLAQLRDLLDEHIEEEERLIFPVIRRYVSVADWTTVERAVRKGGALRFELPRIERYARPEELAELKRIAGPVLRLMLAALRPGFRRREATVFGG</sequence>